<evidence type="ECO:0000313" key="2">
    <source>
        <dbReference type="Proteomes" id="UP001298753"/>
    </source>
</evidence>
<accession>A0AAW4VYX6</accession>
<reference evidence="1 2" key="1">
    <citation type="submission" date="2021-10" db="EMBL/GenBank/DDBJ databases">
        <title>Anaerobic single-cell dispensing facilitates the cultivation of human gut bacteria.</title>
        <authorList>
            <person name="Afrizal A."/>
        </authorList>
    </citation>
    <scope>NUCLEOTIDE SEQUENCE [LARGE SCALE GENOMIC DNA]</scope>
    <source>
        <strain evidence="1 2">CLA-AA-H270</strain>
    </source>
</reference>
<dbReference type="GeneID" id="98659911"/>
<comment type="caution">
    <text evidence="1">The sequence shown here is derived from an EMBL/GenBank/DDBJ whole genome shotgun (WGS) entry which is preliminary data.</text>
</comment>
<sequence length="70" mass="8033">MAKCKFCGQGVKVAPVFHPACWEQRANKVAEEFCDEYCRFQREIEDHDSLIEHCSECVITELLRLGGNDV</sequence>
<dbReference type="RefSeq" id="WP_227600541.1">
    <property type="nucleotide sequence ID" value="NZ_JAJEPX010000013.1"/>
</dbReference>
<proteinExistence type="predicted"/>
<keyword evidence="2" id="KW-1185">Reference proteome</keyword>
<dbReference type="AlphaFoldDB" id="A0AAW4VYX6"/>
<gene>
    <name evidence="1" type="ORF">LKD22_06005</name>
</gene>
<dbReference type="Proteomes" id="UP001298753">
    <property type="component" value="Unassembled WGS sequence"/>
</dbReference>
<organism evidence="1 2">
    <name type="scientific">Agathobaculum butyriciproducens</name>
    <dbReference type="NCBI Taxonomy" id="1628085"/>
    <lineage>
        <taxon>Bacteria</taxon>
        <taxon>Bacillati</taxon>
        <taxon>Bacillota</taxon>
        <taxon>Clostridia</taxon>
        <taxon>Eubacteriales</taxon>
        <taxon>Butyricicoccaceae</taxon>
        <taxon>Agathobaculum</taxon>
    </lineage>
</organism>
<dbReference type="EMBL" id="JAJEPX010000013">
    <property type="protein sequence ID" value="MCC2176677.1"/>
    <property type="molecule type" value="Genomic_DNA"/>
</dbReference>
<evidence type="ECO:0000313" key="1">
    <source>
        <dbReference type="EMBL" id="MCC2176677.1"/>
    </source>
</evidence>
<name>A0AAW4VYX6_9FIRM</name>
<protein>
    <submittedName>
        <fullName evidence="1">Uncharacterized protein</fullName>
    </submittedName>
</protein>